<dbReference type="EMBL" id="JAYKLX010000005">
    <property type="protein sequence ID" value="MEB3346246.1"/>
    <property type="molecule type" value="Genomic_DNA"/>
</dbReference>
<dbReference type="Proteomes" id="UP001327027">
    <property type="component" value="Unassembled WGS sequence"/>
</dbReference>
<protein>
    <submittedName>
        <fullName evidence="1">Uncharacterized protein</fullName>
    </submittedName>
</protein>
<reference evidence="1 2" key="1">
    <citation type="journal article" date="2013" name="Int. J. Syst. Evol. Microbiol.">
        <title>Aquimarina gracilis sp. nov., isolated from the gut microflora of a mussel, Mytilus coruscus, and emended description of Aquimarina spongiae.</title>
        <authorList>
            <person name="Park S.C."/>
            <person name="Choe H.N."/>
            <person name="Baik K.S."/>
            <person name="Seong C.N."/>
        </authorList>
    </citation>
    <scope>NUCLEOTIDE SEQUENCE [LARGE SCALE GENOMIC DNA]</scope>
    <source>
        <strain evidence="1 2">PSC32</strain>
    </source>
</reference>
<organism evidence="1 2">
    <name type="scientific">Aquimarina gracilis</name>
    <dbReference type="NCBI Taxonomy" id="874422"/>
    <lineage>
        <taxon>Bacteria</taxon>
        <taxon>Pseudomonadati</taxon>
        <taxon>Bacteroidota</taxon>
        <taxon>Flavobacteriia</taxon>
        <taxon>Flavobacteriales</taxon>
        <taxon>Flavobacteriaceae</taxon>
        <taxon>Aquimarina</taxon>
    </lineage>
</organism>
<dbReference type="RefSeq" id="WP_324180271.1">
    <property type="nucleotide sequence ID" value="NZ_BAABAW010000024.1"/>
</dbReference>
<proteinExistence type="predicted"/>
<keyword evidence="2" id="KW-1185">Reference proteome</keyword>
<comment type="caution">
    <text evidence="1">The sequence shown here is derived from an EMBL/GenBank/DDBJ whole genome shotgun (WGS) entry which is preliminary data.</text>
</comment>
<sequence length="66" mass="7186">MIHKILKVNGVKVLKKQYQKSIQGGSHGCQNVARKCIVNSDCCSGNCGVERIINGNIVHLSICSFL</sequence>
<evidence type="ECO:0000313" key="2">
    <source>
        <dbReference type="Proteomes" id="UP001327027"/>
    </source>
</evidence>
<gene>
    <name evidence="1" type="ORF">U6A24_12280</name>
</gene>
<name>A0ABU5ZWL3_9FLAO</name>
<accession>A0ABU5ZWL3</accession>
<evidence type="ECO:0000313" key="1">
    <source>
        <dbReference type="EMBL" id="MEB3346246.1"/>
    </source>
</evidence>